<keyword evidence="4" id="KW-0804">Transcription</keyword>
<dbReference type="OrthoDB" id="3181812at2"/>
<dbReference type="InterPro" id="IPR005119">
    <property type="entry name" value="LysR_subst-bd"/>
</dbReference>
<dbReference type="EMBL" id="PEBI01000003">
    <property type="protein sequence ID" value="PJM72912.1"/>
    <property type="molecule type" value="Genomic_DNA"/>
</dbReference>
<dbReference type="Pfam" id="PF03466">
    <property type="entry name" value="LysR_substrate"/>
    <property type="match status" value="1"/>
</dbReference>
<dbReference type="InterPro" id="IPR036390">
    <property type="entry name" value="WH_DNA-bd_sf"/>
</dbReference>
<sequence>MLNPQLETFVTVAESGSFNQAAKSLYVTPSAVIKQVNALETHLELRLFDRSKRGLALTKAGESLLADTRYMAGYAKDSLERARRASLADTGELVRIGTSPMTPAGFLVDLWPAIHRLQPGLKFELVPFENTPQNAREILGNLGRSIDVVAGVYDSAFLASRHCEALSLGDVPLRCAVSVHHPLAGKRRLRLADLTGYDLMIIRRGWNRSVDALRDDLEAHHHGIIIVDFDFYSIDVFNQCEQRDAAILTIDYWHGVHPLFKALPVDWDYTISFGLLHGPRPSEATRAMLDAVAQVAMPNAAR</sequence>
<dbReference type="AlphaFoldDB" id="A0A2M9H7X7"/>
<dbReference type="Proteomes" id="UP000229095">
    <property type="component" value="Unassembled WGS sequence"/>
</dbReference>
<evidence type="ECO:0000256" key="4">
    <source>
        <dbReference type="ARBA" id="ARBA00023163"/>
    </source>
</evidence>
<dbReference type="GO" id="GO:0032993">
    <property type="term" value="C:protein-DNA complex"/>
    <property type="evidence" value="ECO:0007669"/>
    <property type="project" value="TreeGrafter"/>
</dbReference>
<evidence type="ECO:0000256" key="1">
    <source>
        <dbReference type="ARBA" id="ARBA00009437"/>
    </source>
</evidence>
<dbReference type="GO" id="GO:0003700">
    <property type="term" value="F:DNA-binding transcription factor activity"/>
    <property type="evidence" value="ECO:0007669"/>
    <property type="project" value="InterPro"/>
</dbReference>
<dbReference type="SUPFAM" id="SSF53850">
    <property type="entry name" value="Periplasmic binding protein-like II"/>
    <property type="match status" value="1"/>
</dbReference>
<dbReference type="PANTHER" id="PTHR30346">
    <property type="entry name" value="TRANSCRIPTIONAL DUAL REGULATOR HCAR-RELATED"/>
    <property type="match status" value="1"/>
</dbReference>
<dbReference type="FunFam" id="1.10.10.10:FF:000001">
    <property type="entry name" value="LysR family transcriptional regulator"/>
    <property type="match status" value="1"/>
</dbReference>
<name>A0A2M9H7X7_9BIFI</name>
<organism evidence="6 7">
    <name type="scientific">Bifidobacterium primatium</name>
    <dbReference type="NCBI Taxonomy" id="2045438"/>
    <lineage>
        <taxon>Bacteria</taxon>
        <taxon>Bacillati</taxon>
        <taxon>Actinomycetota</taxon>
        <taxon>Actinomycetes</taxon>
        <taxon>Bifidobacteriales</taxon>
        <taxon>Bifidobacteriaceae</taxon>
        <taxon>Bifidobacterium</taxon>
    </lineage>
</organism>
<keyword evidence="2" id="KW-0805">Transcription regulation</keyword>
<dbReference type="Gene3D" id="1.10.10.10">
    <property type="entry name" value="Winged helix-like DNA-binding domain superfamily/Winged helix DNA-binding domain"/>
    <property type="match status" value="1"/>
</dbReference>
<accession>A0A2M9H7X7</accession>
<dbReference type="PANTHER" id="PTHR30346:SF28">
    <property type="entry name" value="HTH-TYPE TRANSCRIPTIONAL REGULATOR CYNR"/>
    <property type="match status" value="1"/>
</dbReference>
<dbReference type="PROSITE" id="PS50931">
    <property type="entry name" value="HTH_LYSR"/>
    <property type="match status" value="1"/>
</dbReference>
<dbReference type="Pfam" id="PF00126">
    <property type="entry name" value="HTH_1"/>
    <property type="match status" value="1"/>
</dbReference>
<protein>
    <submittedName>
        <fullName evidence="6">LysR family transcriptional regulator</fullName>
    </submittedName>
</protein>
<dbReference type="RefSeq" id="WP_100511014.1">
    <property type="nucleotide sequence ID" value="NZ_PEBI01000003.1"/>
</dbReference>
<dbReference type="Gene3D" id="3.40.190.10">
    <property type="entry name" value="Periplasmic binding protein-like II"/>
    <property type="match status" value="2"/>
</dbReference>
<evidence type="ECO:0000256" key="3">
    <source>
        <dbReference type="ARBA" id="ARBA00023125"/>
    </source>
</evidence>
<reference evidence="6 7" key="1">
    <citation type="submission" date="2017-10" db="EMBL/GenBank/DDBJ databases">
        <title>Draft genome sequences of strains TRE 1, TRE 9, TRE H and TRI 7, isolated from tamarins, belonging to four potential novel Bifidobacterium species.</title>
        <authorList>
            <person name="Mattarelli P."/>
            <person name="Modesto M."/>
            <person name="Puglisi E."/>
            <person name="Morelli L."/>
            <person name="Spezio C."/>
            <person name="Bonetti A."/>
            <person name="Sandri C."/>
        </authorList>
    </citation>
    <scope>NUCLEOTIDE SEQUENCE [LARGE SCALE GENOMIC DNA]</scope>
    <source>
        <strain evidence="7">TRE1</strain>
    </source>
</reference>
<gene>
    <name evidence="6" type="ORF">CS006_06535</name>
</gene>
<dbReference type="GO" id="GO:0003677">
    <property type="term" value="F:DNA binding"/>
    <property type="evidence" value="ECO:0007669"/>
    <property type="project" value="UniProtKB-KW"/>
</dbReference>
<evidence type="ECO:0000259" key="5">
    <source>
        <dbReference type="PROSITE" id="PS50931"/>
    </source>
</evidence>
<evidence type="ECO:0000313" key="6">
    <source>
        <dbReference type="EMBL" id="PJM72912.1"/>
    </source>
</evidence>
<dbReference type="CDD" id="cd05466">
    <property type="entry name" value="PBP2_LTTR_substrate"/>
    <property type="match status" value="1"/>
</dbReference>
<feature type="domain" description="HTH lysR-type" evidence="5">
    <location>
        <begin position="1"/>
        <end position="58"/>
    </location>
</feature>
<comment type="caution">
    <text evidence="6">The sequence shown here is derived from an EMBL/GenBank/DDBJ whole genome shotgun (WGS) entry which is preliminary data.</text>
</comment>
<dbReference type="InterPro" id="IPR000847">
    <property type="entry name" value="LysR_HTH_N"/>
</dbReference>
<evidence type="ECO:0000313" key="7">
    <source>
        <dbReference type="Proteomes" id="UP000229095"/>
    </source>
</evidence>
<evidence type="ECO:0000256" key="2">
    <source>
        <dbReference type="ARBA" id="ARBA00023015"/>
    </source>
</evidence>
<dbReference type="InterPro" id="IPR036388">
    <property type="entry name" value="WH-like_DNA-bd_sf"/>
</dbReference>
<keyword evidence="3" id="KW-0238">DNA-binding</keyword>
<proteinExistence type="inferred from homology"/>
<keyword evidence="7" id="KW-1185">Reference proteome</keyword>
<comment type="similarity">
    <text evidence="1">Belongs to the LysR transcriptional regulatory family.</text>
</comment>
<dbReference type="SUPFAM" id="SSF46785">
    <property type="entry name" value="Winged helix' DNA-binding domain"/>
    <property type="match status" value="1"/>
</dbReference>